<reference evidence="7" key="1">
    <citation type="submission" date="2020-01" db="EMBL/GenBank/DDBJ databases">
        <authorList>
            <person name="Mishra B."/>
        </authorList>
    </citation>
    <scope>NUCLEOTIDE SEQUENCE [LARGE SCALE GENOMIC DNA]</scope>
</reference>
<sequence length="122" mass="14070">MIVVNHKKVKRRRASWRLRKRRISLTPNVSEERLREKLGDAKLHLHIGCVPLVNYSFIGSKHQIFAQSLPLSFTRANGLNKSRKITLLGEDGVKQVVDLLQENKTGILRFGKGWRYFCEAMA</sequence>
<keyword evidence="3" id="KW-0238">DNA-binding</keyword>
<accession>A0A6D2JHA0</accession>
<dbReference type="InterPro" id="IPR003340">
    <property type="entry name" value="B3_DNA-bd"/>
</dbReference>
<evidence type="ECO:0000256" key="1">
    <source>
        <dbReference type="ARBA" id="ARBA00004123"/>
    </source>
</evidence>
<keyword evidence="2" id="KW-0805">Transcription regulation</keyword>
<evidence type="ECO:0000256" key="3">
    <source>
        <dbReference type="ARBA" id="ARBA00023125"/>
    </source>
</evidence>
<evidence type="ECO:0000313" key="7">
    <source>
        <dbReference type="EMBL" id="CAA7036266.1"/>
    </source>
</evidence>
<dbReference type="InterPro" id="IPR015300">
    <property type="entry name" value="DNA-bd_pseudobarrel_sf"/>
</dbReference>
<evidence type="ECO:0000256" key="4">
    <source>
        <dbReference type="ARBA" id="ARBA00023163"/>
    </source>
</evidence>
<dbReference type="GO" id="GO:0005634">
    <property type="term" value="C:nucleus"/>
    <property type="evidence" value="ECO:0007669"/>
    <property type="project" value="UniProtKB-SubCell"/>
</dbReference>
<name>A0A6D2JHA0_9BRAS</name>
<dbReference type="Gene3D" id="2.40.330.10">
    <property type="entry name" value="DNA-binding pseudobarrel domain"/>
    <property type="match status" value="1"/>
</dbReference>
<dbReference type="Proteomes" id="UP000467841">
    <property type="component" value="Unassembled WGS sequence"/>
</dbReference>
<keyword evidence="4" id="KW-0804">Transcription</keyword>
<dbReference type="GO" id="GO:0003677">
    <property type="term" value="F:DNA binding"/>
    <property type="evidence" value="ECO:0007669"/>
    <property type="project" value="UniProtKB-KW"/>
</dbReference>
<dbReference type="AlphaFoldDB" id="A0A6D2JHA0"/>
<proteinExistence type="predicted"/>
<feature type="domain" description="TF-B3" evidence="6">
    <location>
        <begin position="67"/>
        <end position="121"/>
    </location>
</feature>
<keyword evidence="8" id="KW-1185">Reference proteome</keyword>
<protein>
    <recommendedName>
        <fullName evidence="6">TF-B3 domain-containing protein</fullName>
    </recommendedName>
</protein>
<dbReference type="EMBL" id="CACVBM020001163">
    <property type="protein sequence ID" value="CAA7036266.1"/>
    <property type="molecule type" value="Genomic_DNA"/>
</dbReference>
<keyword evidence="5" id="KW-0539">Nucleus</keyword>
<comment type="subcellular location">
    <subcellularLocation>
        <location evidence="1">Nucleus</location>
    </subcellularLocation>
</comment>
<comment type="caution">
    <text evidence="7">The sequence shown here is derived from an EMBL/GenBank/DDBJ whole genome shotgun (WGS) entry which is preliminary data.</text>
</comment>
<gene>
    <name evidence="7" type="ORF">MERR_LOCUS23501</name>
</gene>
<evidence type="ECO:0000256" key="2">
    <source>
        <dbReference type="ARBA" id="ARBA00023015"/>
    </source>
</evidence>
<evidence type="ECO:0000256" key="5">
    <source>
        <dbReference type="ARBA" id="ARBA00023242"/>
    </source>
</evidence>
<dbReference type="SUPFAM" id="SSF101936">
    <property type="entry name" value="DNA-binding pseudobarrel domain"/>
    <property type="match status" value="1"/>
</dbReference>
<dbReference type="Pfam" id="PF02362">
    <property type="entry name" value="B3"/>
    <property type="match status" value="1"/>
</dbReference>
<organism evidence="7 8">
    <name type="scientific">Microthlaspi erraticum</name>
    <dbReference type="NCBI Taxonomy" id="1685480"/>
    <lineage>
        <taxon>Eukaryota</taxon>
        <taxon>Viridiplantae</taxon>
        <taxon>Streptophyta</taxon>
        <taxon>Embryophyta</taxon>
        <taxon>Tracheophyta</taxon>
        <taxon>Spermatophyta</taxon>
        <taxon>Magnoliopsida</taxon>
        <taxon>eudicotyledons</taxon>
        <taxon>Gunneridae</taxon>
        <taxon>Pentapetalae</taxon>
        <taxon>rosids</taxon>
        <taxon>malvids</taxon>
        <taxon>Brassicales</taxon>
        <taxon>Brassicaceae</taxon>
        <taxon>Coluteocarpeae</taxon>
        <taxon>Microthlaspi</taxon>
    </lineage>
</organism>
<evidence type="ECO:0000259" key="6">
    <source>
        <dbReference type="Pfam" id="PF02362"/>
    </source>
</evidence>
<evidence type="ECO:0000313" key="8">
    <source>
        <dbReference type="Proteomes" id="UP000467841"/>
    </source>
</evidence>